<dbReference type="AlphaFoldDB" id="A0A0L0TCY4"/>
<keyword evidence="5" id="KW-1185">Reference proteome</keyword>
<dbReference type="STRING" id="578462.A0A0L0TCY4"/>
<evidence type="ECO:0000259" key="3">
    <source>
        <dbReference type="PROSITE" id="PS50118"/>
    </source>
</evidence>
<dbReference type="CDD" id="cd00084">
    <property type="entry name" value="HMG-box_SF"/>
    <property type="match status" value="2"/>
</dbReference>
<dbReference type="Pfam" id="PF00505">
    <property type="entry name" value="HMG_box"/>
    <property type="match status" value="2"/>
</dbReference>
<feature type="domain" description="HMG box" evidence="3">
    <location>
        <begin position="147"/>
        <end position="212"/>
    </location>
</feature>
<dbReference type="InterPro" id="IPR036910">
    <property type="entry name" value="HMG_box_dom_sf"/>
</dbReference>
<feature type="DNA-binding region" description="HMG box" evidence="2">
    <location>
        <begin position="248"/>
        <end position="315"/>
    </location>
</feature>
<feature type="domain" description="HMG box" evidence="3">
    <location>
        <begin position="248"/>
        <end position="315"/>
    </location>
</feature>
<dbReference type="PROSITE" id="PS50118">
    <property type="entry name" value="HMG_BOX_2"/>
    <property type="match status" value="2"/>
</dbReference>
<dbReference type="InterPro" id="IPR050342">
    <property type="entry name" value="HMGB"/>
</dbReference>
<sequence length="322" mass="35802">MSDVGAAVFLDHEANKQPKSIHEQRQAGFRALDLFALSLSSLASRPTTTTVTLFIAAAEKIPTCYICTSPSRPTVIRPVHQLASTMLKIASTTTLVRAMTALRIAPATVALRPAAARVFAAPPRFYQTTPVVHAAAAASGDTIPEPPKRPPNSFALFTAAMSANRPADVKPTDWFKQLKPMWEALSDAERDEYKDQYAKLKLAYEIAMADYERQFTLEQRAERERKAAAEVVTKSIKKERAAAKKTGPKRPLNAFQMFMMDQRPNMPAEIQRDMTKVATEASRLWKELPESDKAAYRARNNEAMRKFTWEVAMGKGKGRASE</sequence>
<reference evidence="5" key="2">
    <citation type="submission" date="2009-11" db="EMBL/GenBank/DDBJ databases">
        <title>The Genome Sequence of Allomyces macrogynus strain ATCC 38327.</title>
        <authorList>
            <consortium name="The Broad Institute Genome Sequencing Platform"/>
            <person name="Russ C."/>
            <person name="Cuomo C."/>
            <person name="Shea T."/>
            <person name="Young S.K."/>
            <person name="Zeng Q."/>
            <person name="Koehrsen M."/>
            <person name="Haas B."/>
            <person name="Borodovsky M."/>
            <person name="Guigo R."/>
            <person name="Alvarado L."/>
            <person name="Berlin A."/>
            <person name="Borenstein D."/>
            <person name="Chen Z."/>
            <person name="Engels R."/>
            <person name="Freedman E."/>
            <person name="Gellesch M."/>
            <person name="Goldberg J."/>
            <person name="Griggs A."/>
            <person name="Gujja S."/>
            <person name="Heiman D."/>
            <person name="Hepburn T."/>
            <person name="Howarth C."/>
            <person name="Jen D."/>
            <person name="Larson L."/>
            <person name="Lewis B."/>
            <person name="Mehta T."/>
            <person name="Park D."/>
            <person name="Pearson M."/>
            <person name="Roberts A."/>
            <person name="Saif S."/>
            <person name="Shenoy N."/>
            <person name="Sisk P."/>
            <person name="Stolte C."/>
            <person name="Sykes S."/>
            <person name="Walk T."/>
            <person name="White J."/>
            <person name="Yandava C."/>
            <person name="Burger G."/>
            <person name="Gray M.W."/>
            <person name="Holland P.W.H."/>
            <person name="King N."/>
            <person name="Lang F.B.F."/>
            <person name="Roger A.J."/>
            <person name="Ruiz-Trillo I."/>
            <person name="Lander E."/>
            <person name="Nusbaum C."/>
        </authorList>
    </citation>
    <scope>NUCLEOTIDE SEQUENCE [LARGE SCALE GENOMIC DNA]</scope>
    <source>
        <strain evidence="5">ATCC 38327</strain>
    </source>
</reference>
<dbReference type="PANTHER" id="PTHR48112">
    <property type="entry name" value="HIGH MOBILITY GROUP PROTEIN DSP1"/>
    <property type="match status" value="1"/>
</dbReference>
<dbReference type="GO" id="GO:0005634">
    <property type="term" value="C:nucleus"/>
    <property type="evidence" value="ECO:0007669"/>
    <property type="project" value="UniProtKB-UniRule"/>
</dbReference>
<dbReference type="OrthoDB" id="1919336at2759"/>
<evidence type="ECO:0000313" key="4">
    <source>
        <dbReference type="EMBL" id="KNE72541.1"/>
    </source>
</evidence>
<evidence type="ECO:0000256" key="2">
    <source>
        <dbReference type="PROSITE-ProRule" id="PRU00267"/>
    </source>
</evidence>
<dbReference type="Gene3D" id="1.10.30.10">
    <property type="entry name" value="High mobility group box domain"/>
    <property type="match status" value="2"/>
</dbReference>
<gene>
    <name evidence="4" type="ORF">AMAG_16985</name>
</gene>
<feature type="DNA-binding region" description="HMG box" evidence="2">
    <location>
        <begin position="147"/>
        <end position="212"/>
    </location>
</feature>
<name>A0A0L0TCY4_ALLM3</name>
<proteinExistence type="predicted"/>
<dbReference type="VEuPathDB" id="FungiDB:AMAG_16985"/>
<protein>
    <recommendedName>
        <fullName evidence="3">HMG box domain-containing protein</fullName>
    </recommendedName>
</protein>
<dbReference type="GO" id="GO:0003677">
    <property type="term" value="F:DNA binding"/>
    <property type="evidence" value="ECO:0007669"/>
    <property type="project" value="UniProtKB-UniRule"/>
</dbReference>
<evidence type="ECO:0000313" key="5">
    <source>
        <dbReference type="Proteomes" id="UP000054350"/>
    </source>
</evidence>
<dbReference type="eggNOG" id="ENOG502TCJ2">
    <property type="taxonomic scope" value="Eukaryota"/>
</dbReference>
<organism evidence="4 5">
    <name type="scientific">Allomyces macrogynus (strain ATCC 38327)</name>
    <name type="common">Allomyces javanicus var. macrogynus</name>
    <dbReference type="NCBI Taxonomy" id="578462"/>
    <lineage>
        <taxon>Eukaryota</taxon>
        <taxon>Fungi</taxon>
        <taxon>Fungi incertae sedis</taxon>
        <taxon>Blastocladiomycota</taxon>
        <taxon>Blastocladiomycetes</taxon>
        <taxon>Blastocladiales</taxon>
        <taxon>Blastocladiaceae</taxon>
        <taxon>Allomyces</taxon>
    </lineage>
</organism>
<keyword evidence="1 2" id="KW-0238">DNA-binding</keyword>
<accession>A0A0L0TCY4</accession>
<dbReference type="EMBL" id="GG745381">
    <property type="protein sequence ID" value="KNE72541.1"/>
    <property type="molecule type" value="Genomic_DNA"/>
</dbReference>
<dbReference type="Proteomes" id="UP000054350">
    <property type="component" value="Unassembled WGS sequence"/>
</dbReference>
<keyword evidence="2" id="KW-0539">Nucleus</keyword>
<reference evidence="4 5" key="1">
    <citation type="submission" date="2009-11" db="EMBL/GenBank/DDBJ databases">
        <title>Annotation of Allomyces macrogynus ATCC 38327.</title>
        <authorList>
            <consortium name="The Broad Institute Genome Sequencing Platform"/>
            <person name="Russ C."/>
            <person name="Cuomo C."/>
            <person name="Burger G."/>
            <person name="Gray M.W."/>
            <person name="Holland P.W.H."/>
            <person name="King N."/>
            <person name="Lang F.B.F."/>
            <person name="Roger A.J."/>
            <person name="Ruiz-Trillo I."/>
            <person name="Young S.K."/>
            <person name="Zeng Q."/>
            <person name="Gargeya S."/>
            <person name="Fitzgerald M."/>
            <person name="Haas B."/>
            <person name="Abouelleil A."/>
            <person name="Alvarado L."/>
            <person name="Arachchi H.M."/>
            <person name="Berlin A."/>
            <person name="Chapman S.B."/>
            <person name="Gearin G."/>
            <person name="Goldberg J."/>
            <person name="Griggs A."/>
            <person name="Gujja S."/>
            <person name="Hansen M."/>
            <person name="Heiman D."/>
            <person name="Howarth C."/>
            <person name="Larimer J."/>
            <person name="Lui A."/>
            <person name="MacDonald P.J.P."/>
            <person name="McCowen C."/>
            <person name="Montmayeur A."/>
            <person name="Murphy C."/>
            <person name="Neiman D."/>
            <person name="Pearson M."/>
            <person name="Priest M."/>
            <person name="Roberts A."/>
            <person name="Saif S."/>
            <person name="Shea T."/>
            <person name="Sisk P."/>
            <person name="Stolte C."/>
            <person name="Sykes S."/>
            <person name="Wortman J."/>
            <person name="Nusbaum C."/>
            <person name="Birren B."/>
        </authorList>
    </citation>
    <scope>NUCLEOTIDE SEQUENCE [LARGE SCALE GENOMIC DNA]</scope>
    <source>
        <strain evidence="4 5">ATCC 38327</strain>
    </source>
</reference>
<evidence type="ECO:0000256" key="1">
    <source>
        <dbReference type="ARBA" id="ARBA00023125"/>
    </source>
</evidence>
<dbReference type="SMART" id="SM00398">
    <property type="entry name" value="HMG"/>
    <property type="match status" value="2"/>
</dbReference>
<dbReference type="InterPro" id="IPR009071">
    <property type="entry name" value="HMG_box_dom"/>
</dbReference>
<dbReference type="SUPFAM" id="SSF47095">
    <property type="entry name" value="HMG-box"/>
    <property type="match status" value="2"/>
</dbReference>